<dbReference type="InterPro" id="IPR019734">
    <property type="entry name" value="TPR_rpt"/>
</dbReference>
<dbReference type="SMART" id="SM00028">
    <property type="entry name" value="TPR"/>
    <property type="match status" value="4"/>
</dbReference>
<name>A0ABT6BHM3_9BACT</name>
<feature type="repeat" description="TPR" evidence="1">
    <location>
        <begin position="255"/>
        <end position="288"/>
    </location>
</feature>
<protein>
    <submittedName>
        <fullName evidence="2">Tetratricopeptide repeat protein</fullName>
    </submittedName>
</protein>
<organism evidence="2 3">
    <name type="scientific">Aquirufa aurantiipilula</name>
    <dbReference type="NCBI Taxonomy" id="2696561"/>
    <lineage>
        <taxon>Bacteria</taxon>
        <taxon>Pseudomonadati</taxon>
        <taxon>Bacteroidota</taxon>
        <taxon>Cytophagia</taxon>
        <taxon>Cytophagales</taxon>
        <taxon>Flectobacillaceae</taxon>
        <taxon>Aquirufa</taxon>
    </lineage>
</organism>
<dbReference type="Proteomes" id="UP001321344">
    <property type="component" value="Unassembled WGS sequence"/>
</dbReference>
<accession>A0ABT6BHM3</accession>
<evidence type="ECO:0000256" key="1">
    <source>
        <dbReference type="PROSITE-ProRule" id="PRU00339"/>
    </source>
</evidence>
<comment type="caution">
    <text evidence="2">The sequence shown here is derived from an EMBL/GenBank/DDBJ whole genome shotgun (WGS) entry which is preliminary data.</text>
</comment>
<keyword evidence="3" id="KW-1185">Reference proteome</keyword>
<proteinExistence type="predicted"/>
<evidence type="ECO:0000313" key="2">
    <source>
        <dbReference type="EMBL" id="MDF5689685.1"/>
    </source>
</evidence>
<keyword evidence="1" id="KW-0802">TPR repeat</keyword>
<dbReference type="SUPFAM" id="SSF48452">
    <property type="entry name" value="TPR-like"/>
    <property type="match status" value="2"/>
</dbReference>
<gene>
    <name evidence="2" type="ORF">PQG43_02295</name>
</gene>
<sequence length="354" mass="40513">MILIGGFLISCETNQDSKGEKIPPASAFLKGEDPQRVIQYVSAILEDKPSSTLYYIRSKAYFAQRKYLLASEDIQRALQIESGDLDFLFLSAQIHYHLEEYNEALKDAKSLEEAGFSAPGLWILLAEIYAQNGQTKMANYYLAKSLKVGLSPRDRAYVYTLRNLSVGDTLTWMKTVRDSSGIYLSETPLARLYFQHQGDRVPMLDYQAQLLAARKKYPNDPHLLRFWARFLAKIRQVPRAEKVYASVLASFPSNPGLFAEVGNFYFKNRDYYKALAFFDKIPSNSPYANEALFIKSICWLYLGERLKSLALLDSAQQLYPTDMRFRGLRYRLLNRNLDSTRAQTDSLSAEPSEN</sequence>
<dbReference type="PROSITE" id="PS50005">
    <property type="entry name" value="TPR"/>
    <property type="match status" value="1"/>
</dbReference>
<dbReference type="Gene3D" id="1.25.40.10">
    <property type="entry name" value="Tetratricopeptide repeat domain"/>
    <property type="match status" value="2"/>
</dbReference>
<evidence type="ECO:0000313" key="3">
    <source>
        <dbReference type="Proteomes" id="UP001321344"/>
    </source>
</evidence>
<dbReference type="EMBL" id="JARJOW010000002">
    <property type="protein sequence ID" value="MDF5689685.1"/>
    <property type="molecule type" value="Genomic_DNA"/>
</dbReference>
<dbReference type="InterPro" id="IPR011990">
    <property type="entry name" value="TPR-like_helical_dom_sf"/>
</dbReference>
<reference evidence="2 3" key="1">
    <citation type="submission" date="2023-03" db="EMBL/GenBank/DDBJ databases">
        <title>Genome sequencing of Aquirufa.</title>
        <authorList>
            <person name="Pitt A."/>
            <person name="Hahn M.W."/>
        </authorList>
    </citation>
    <scope>NUCLEOTIDE SEQUENCE [LARGE SCALE GENOMIC DNA]</scope>
    <source>
        <strain evidence="2 3">WAEICH-18A</strain>
    </source>
</reference>